<evidence type="ECO:0000256" key="1">
    <source>
        <dbReference type="SAM" id="MobiDB-lite"/>
    </source>
</evidence>
<organism evidence="3 4">
    <name type="scientific">Anaeromyxobacter dehalogenans (strain 2CP-C)</name>
    <dbReference type="NCBI Taxonomy" id="290397"/>
    <lineage>
        <taxon>Bacteria</taxon>
        <taxon>Pseudomonadati</taxon>
        <taxon>Myxococcota</taxon>
        <taxon>Myxococcia</taxon>
        <taxon>Myxococcales</taxon>
        <taxon>Cystobacterineae</taxon>
        <taxon>Anaeromyxobacteraceae</taxon>
        <taxon>Anaeromyxobacter</taxon>
    </lineage>
</organism>
<protein>
    <submittedName>
        <fullName evidence="3">Uncharacterized protein</fullName>
    </submittedName>
</protein>
<proteinExistence type="predicted"/>
<accession>Q2IHW1</accession>
<feature type="compositionally biased region" description="Basic and acidic residues" evidence="1">
    <location>
        <begin position="345"/>
        <end position="355"/>
    </location>
</feature>
<dbReference type="KEGG" id="ade:Adeh_1472"/>
<evidence type="ECO:0000313" key="4">
    <source>
        <dbReference type="Proteomes" id="UP000001935"/>
    </source>
</evidence>
<evidence type="ECO:0000313" key="3">
    <source>
        <dbReference type="EMBL" id="ABC81245.1"/>
    </source>
</evidence>
<dbReference type="EMBL" id="CP000251">
    <property type="protein sequence ID" value="ABC81245.1"/>
    <property type="molecule type" value="Genomic_DNA"/>
</dbReference>
<feature type="compositionally biased region" description="Polar residues" evidence="1">
    <location>
        <begin position="43"/>
        <end position="67"/>
    </location>
</feature>
<dbReference type="STRING" id="290397.Adeh_1472"/>
<dbReference type="HOGENOM" id="CLU_779973_0_0_7"/>
<feature type="region of interest" description="Disordered" evidence="1">
    <location>
        <begin position="25"/>
        <end position="89"/>
    </location>
</feature>
<dbReference type="Proteomes" id="UP000001935">
    <property type="component" value="Chromosome"/>
</dbReference>
<feature type="chain" id="PRO_5004210392" evidence="2">
    <location>
        <begin position="19"/>
        <end position="355"/>
    </location>
</feature>
<keyword evidence="2" id="KW-0732">Signal</keyword>
<reference evidence="3 4" key="1">
    <citation type="submission" date="2006-01" db="EMBL/GenBank/DDBJ databases">
        <title>Complete sequence of Anaeromyxobacter dehalogenans 2CP-C.</title>
        <authorList>
            <consortium name="US DOE Joint Genome Institute"/>
            <person name="Copeland A."/>
            <person name="Lucas S."/>
            <person name="Lapidus A."/>
            <person name="Barry K."/>
            <person name="Detter J.C."/>
            <person name="Glavina T."/>
            <person name="Hammon N."/>
            <person name="Israni S."/>
            <person name="Pitluck S."/>
            <person name="Brettin T."/>
            <person name="Bruce D."/>
            <person name="Han C."/>
            <person name="Tapia R."/>
            <person name="Gilna P."/>
            <person name="Kiss H."/>
            <person name="Schmutz J."/>
            <person name="Larimer F."/>
            <person name="Land M."/>
            <person name="Kyrpides N."/>
            <person name="Anderson I."/>
            <person name="Sanford R.A."/>
            <person name="Ritalahti K.M."/>
            <person name="Thomas H.S."/>
            <person name="Kirby J.R."/>
            <person name="Zhulin I.B."/>
            <person name="Loeffler F.E."/>
            <person name="Richardson P."/>
        </authorList>
    </citation>
    <scope>NUCLEOTIDE SEQUENCE [LARGE SCALE GENOMIC DNA]</scope>
    <source>
        <strain evidence="3 4">2CP-C</strain>
    </source>
</reference>
<dbReference type="AlphaFoldDB" id="Q2IHW1"/>
<sequence length="355" mass="38340">MFARVGFCAGAFAMLVSAAYGLSHRSGHADSREPGGNGAGALAQQSAAVEQRSQGSNSPNYSVSTIVNGPVTINAPPPTSPPPRPGVRVEDRIGVSKEDGTEWEEVTFWNPGDKTTPVFDILILDASRNVIASFKPPNANRIEPPLPANIEAGGVSHFKIKLTPNEAQNARWFQYKSEPGLSDPAPWAERRRYIYLSAKAEARTTPAATLTVQKLKVTQEFRQFKGGVVTKGITFTNDTDAAVAVLDLRVLDAGGAEIVNFRSPQGRITPQLPLNIEPHRAFPIMVELTQEQTGRGEWLEWEEAGGDKPRAKWTHREVSVEAQSVSTTPYANSANVGAPPPSGARDPKQAEGERK</sequence>
<feature type="signal peptide" evidence="2">
    <location>
        <begin position="1"/>
        <end position="18"/>
    </location>
</feature>
<feature type="region of interest" description="Disordered" evidence="1">
    <location>
        <begin position="303"/>
        <end position="355"/>
    </location>
</feature>
<feature type="compositionally biased region" description="Pro residues" evidence="1">
    <location>
        <begin position="75"/>
        <end position="85"/>
    </location>
</feature>
<feature type="compositionally biased region" description="Basic and acidic residues" evidence="1">
    <location>
        <begin position="305"/>
        <end position="319"/>
    </location>
</feature>
<name>Q2IHW1_ANADE</name>
<feature type="compositionally biased region" description="Polar residues" evidence="1">
    <location>
        <begin position="321"/>
        <end position="335"/>
    </location>
</feature>
<gene>
    <name evidence="3" type="ordered locus">Adeh_1472</name>
</gene>
<evidence type="ECO:0000256" key="2">
    <source>
        <dbReference type="SAM" id="SignalP"/>
    </source>
</evidence>